<protein>
    <submittedName>
        <fullName evidence="1">Uncharacterized protein</fullName>
    </submittedName>
</protein>
<sequence>MNQYLKYVSSLVISILLFGCAQKLESMSADSDQKLEENIGYLLLGIDTNTDLHSITIGGENYLKLTQNDLRHGSKYILVDIPSGKYKINDIRFAKRIYMKLIDGYWDFEVKPGEVNYIGDIHVDAQSNGFRALDISATLFLQNRSTAALNYLKTSFPKVFDSKNVRYVGPGNDDFLEYAESLAKEKDNTQ</sequence>
<keyword evidence="2" id="KW-1185">Reference proteome</keyword>
<comment type="caution">
    <text evidence="1">The sequence shown here is derived from an EMBL/GenBank/DDBJ whole genome shotgun (WGS) entry which is preliminary data.</text>
</comment>
<reference evidence="1" key="2">
    <citation type="submission" date="2020-09" db="EMBL/GenBank/DDBJ databases">
        <authorList>
            <person name="Sun Q."/>
            <person name="Ohkuma M."/>
        </authorList>
    </citation>
    <scope>NUCLEOTIDE SEQUENCE</scope>
    <source>
        <strain evidence="1">JCM 30804</strain>
    </source>
</reference>
<name>A0A917JMA8_9GAMM</name>
<dbReference type="RefSeq" id="WP_188918915.1">
    <property type="nucleotide sequence ID" value="NZ_BMPZ01000002.1"/>
</dbReference>
<reference evidence="1" key="1">
    <citation type="journal article" date="2014" name="Int. J. Syst. Evol. Microbiol.">
        <title>Complete genome sequence of Corynebacterium casei LMG S-19264T (=DSM 44701T), isolated from a smear-ripened cheese.</title>
        <authorList>
            <consortium name="US DOE Joint Genome Institute (JGI-PGF)"/>
            <person name="Walter F."/>
            <person name="Albersmeier A."/>
            <person name="Kalinowski J."/>
            <person name="Ruckert C."/>
        </authorList>
    </citation>
    <scope>NUCLEOTIDE SEQUENCE</scope>
    <source>
        <strain evidence="1">JCM 30804</strain>
    </source>
</reference>
<evidence type="ECO:0000313" key="1">
    <source>
        <dbReference type="EMBL" id="GGI76604.1"/>
    </source>
</evidence>
<accession>A0A917JMA8</accession>
<evidence type="ECO:0000313" key="2">
    <source>
        <dbReference type="Proteomes" id="UP000613743"/>
    </source>
</evidence>
<gene>
    <name evidence="1" type="ORF">GCM10009332_12440</name>
</gene>
<proteinExistence type="predicted"/>
<dbReference type="EMBL" id="BMPZ01000002">
    <property type="protein sequence ID" value="GGI76604.1"/>
    <property type="molecule type" value="Genomic_DNA"/>
</dbReference>
<dbReference type="Proteomes" id="UP000613743">
    <property type="component" value="Unassembled WGS sequence"/>
</dbReference>
<organism evidence="1 2">
    <name type="scientific">Shewanella gelidii</name>
    <dbReference type="NCBI Taxonomy" id="1642821"/>
    <lineage>
        <taxon>Bacteria</taxon>
        <taxon>Pseudomonadati</taxon>
        <taxon>Pseudomonadota</taxon>
        <taxon>Gammaproteobacteria</taxon>
        <taxon>Alteromonadales</taxon>
        <taxon>Shewanellaceae</taxon>
        <taxon>Shewanella</taxon>
    </lineage>
</organism>
<dbReference type="PROSITE" id="PS51257">
    <property type="entry name" value="PROKAR_LIPOPROTEIN"/>
    <property type="match status" value="1"/>
</dbReference>
<dbReference type="AlphaFoldDB" id="A0A917JMA8"/>